<evidence type="ECO:0000256" key="1">
    <source>
        <dbReference type="SAM" id="MobiDB-lite"/>
    </source>
</evidence>
<reference evidence="3" key="2">
    <citation type="submission" date="2014-06" db="EMBL/GenBank/DDBJ databases">
        <authorList>
            <person name="Genoscope - CEA"/>
        </authorList>
    </citation>
    <scope>NUCLEOTIDE SEQUENCE</scope>
</reference>
<proteinExistence type="predicted"/>
<dbReference type="PaxDb" id="3708-A0A078K2T9"/>
<evidence type="ECO:0000313" key="3">
    <source>
        <dbReference type="EMBL" id="CDY72217.1"/>
    </source>
</evidence>
<protein>
    <submittedName>
        <fullName evidence="2">(rape) hypothetical protein</fullName>
    </submittedName>
    <submittedName>
        <fullName evidence="3">BnaCnng76510D protein</fullName>
    </submittedName>
</protein>
<reference evidence="3" key="1">
    <citation type="journal article" date="2014" name="Science">
        <title>Plant genetics. Early allopolyploid evolution in the post-Neolithic Brassica napus oilseed genome.</title>
        <authorList>
            <person name="Chalhoub B."/>
            <person name="Denoeud F."/>
            <person name="Liu S."/>
            <person name="Parkin I.A."/>
            <person name="Tang H."/>
            <person name="Wang X."/>
            <person name="Chiquet J."/>
            <person name="Belcram H."/>
            <person name="Tong C."/>
            <person name="Samans B."/>
            <person name="Correa M."/>
            <person name="Da Silva C."/>
            <person name="Just J."/>
            <person name="Falentin C."/>
            <person name="Koh C.S."/>
            <person name="Le Clainche I."/>
            <person name="Bernard M."/>
            <person name="Bento P."/>
            <person name="Noel B."/>
            <person name="Labadie K."/>
            <person name="Alberti A."/>
            <person name="Charles M."/>
            <person name="Arnaud D."/>
            <person name="Guo H."/>
            <person name="Daviaud C."/>
            <person name="Alamery S."/>
            <person name="Jabbari K."/>
            <person name="Zhao M."/>
            <person name="Edger P.P."/>
            <person name="Chelaifa H."/>
            <person name="Tack D."/>
            <person name="Lassalle G."/>
            <person name="Mestiri I."/>
            <person name="Schnel N."/>
            <person name="Le Paslier M.C."/>
            <person name="Fan G."/>
            <person name="Renault V."/>
            <person name="Bayer P.E."/>
            <person name="Golicz A.A."/>
            <person name="Manoli S."/>
            <person name="Lee T.H."/>
            <person name="Thi V.H."/>
            <person name="Chalabi S."/>
            <person name="Hu Q."/>
            <person name="Fan C."/>
            <person name="Tollenaere R."/>
            <person name="Lu Y."/>
            <person name="Battail C."/>
            <person name="Shen J."/>
            <person name="Sidebottom C.H."/>
            <person name="Wang X."/>
            <person name="Canaguier A."/>
            <person name="Chauveau A."/>
            <person name="Berard A."/>
            <person name="Deniot G."/>
            <person name="Guan M."/>
            <person name="Liu Z."/>
            <person name="Sun F."/>
            <person name="Lim Y.P."/>
            <person name="Lyons E."/>
            <person name="Town C.D."/>
            <person name="Bancroft I."/>
            <person name="Wang X."/>
            <person name="Meng J."/>
            <person name="Ma J."/>
            <person name="Pires J.C."/>
            <person name="King G.J."/>
            <person name="Brunel D."/>
            <person name="Delourme R."/>
            <person name="Renard M."/>
            <person name="Aury J.M."/>
            <person name="Adams K.L."/>
            <person name="Batley J."/>
            <person name="Snowdon R.J."/>
            <person name="Tost J."/>
            <person name="Edwards D."/>
            <person name="Zhou Y."/>
            <person name="Hua W."/>
            <person name="Sharpe A.G."/>
            <person name="Paterson A.H."/>
            <person name="Guan C."/>
            <person name="Wincker P."/>
        </authorList>
    </citation>
    <scope>NUCLEOTIDE SEQUENCE [LARGE SCALE GENOMIC DNA]</scope>
</reference>
<dbReference type="EMBL" id="HG994369">
    <property type="protein sequence ID" value="CAF1933613.1"/>
    <property type="molecule type" value="Genomic_DNA"/>
</dbReference>
<reference evidence="2" key="3">
    <citation type="submission" date="2021-01" db="EMBL/GenBank/DDBJ databases">
        <authorList>
            <consortium name="Genoscope - CEA"/>
            <person name="William W."/>
        </authorList>
    </citation>
    <scope>NUCLEOTIDE SEQUENCE</scope>
</reference>
<feature type="region of interest" description="Disordered" evidence="1">
    <location>
        <begin position="1"/>
        <end position="33"/>
    </location>
</feature>
<accession>A0A078K2T9</accession>
<evidence type="ECO:0000313" key="2">
    <source>
        <dbReference type="EMBL" id="CAF1933613.1"/>
    </source>
</evidence>
<dbReference type="Gramene" id="CDY72217">
    <property type="protein sequence ID" value="CDY72217"/>
    <property type="gene ID" value="GSBRNA2T00025798001"/>
</dbReference>
<sequence length="33" mass="3977">MKKEPTIDKAFNNQEIKPTRQHSNIHYLKHSEL</sequence>
<name>A0A078K2T9_BRANA</name>
<dbReference type="AlphaFoldDB" id="A0A078K2T9"/>
<dbReference type="EMBL" id="LK049617">
    <property type="protein sequence ID" value="CDY72217.1"/>
    <property type="molecule type" value="Genomic_DNA"/>
</dbReference>
<dbReference type="Proteomes" id="UP001295469">
    <property type="component" value="Chromosome C05"/>
</dbReference>
<organism evidence="3">
    <name type="scientific">Brassica napus</name>
    <name type="common">Rape</name>
    <dbReference type="NCBI Taxonomy" id="3708"/>
    <lineage>
        <taxon>Eukaryota</taxon>
        <taxon>Viridiplantae</taxon>
        <taxon>Streptophyta</taxon>
        <taxon>Embryophyta</taxon>
        <taxon>Tracheophyta</taxon>
        <taxon>Spermatophyta</taxon>
        <taxon>Magnoliopsida</taxon>
        <taxon>eudicotyledons</taxon>
        <taxon>Gunneridae</taxon>
        <taxon>Pentapetalae</taxon>
        <taxon>rosids</taxon>
        <taxon>malvids</taxon>
        <taxon>Brassicales</taxon>
        <taxon>Brassicaceae</taxon>
        <taxon>Brassiceae</taxon>
        <taxon>Brassica</taxon>
    </lineage>
</organism>
<feature type="compositionally biased region" description="Polar residues" evidence="1">
    <location>
        <begin position="11"/>
        <end position="24"/>
    </location>
</feature>
<gene>
    <name evidence="3" type="primary">BnaCnng76510D</name>
    <name evidence="2" type="ORF">DARMORV10_C05P48900.1</name>
    <name evidence="3" type="ORF">GSBRNA2T00025798001</name>
</gene>